<comment type="caution">
    <text evidence="3">The sequence shown here is derived from an EMBL/GenBank/DDBJ whole genome shotgun (WGS) entry which is preliminary data.</text>
</comment>
<dbReference type="EMBL" id="JBHTJH010000017">
    <property type="protein sequence ID" value="MFD0863700.1"/>
    <property type="molecule type" value="Genomic_DNA"/>
</dbReference>
<sequence>MKNTILPLLVGFSSFVMAQEDADVPSRQFFGEDVFVQGSLMVGSDTQNNAAFGFDTVILRENNLRMLFDDTSASGSFPSNDWRFTFNSSDNGGDNYFSIDDATANAVPFRIDAGAGNNAFRINNAGNVGIGTASPVVELHVADGDSPALRLEQNNTSGFTPQIWDLAGNETNFFVRDVTNGSALPFRIQPGNATDDALMIKNNGSVGIQAGGNFNAINANASLHLGSNSKGLLLNRLTTAQRTTLGGNLGANQSGMIVYDLEETQLYIWDGTQWVVSDSDDQQLTFASPFLSISEGNSVDLTPLLADLESRVTALETATSPGTDLTPEKFNYQLAVRDNSGAVLAGQNVSFRISILDDPDFPTFAYVETHAVTTNTQGVATMMVGDGVVLAGVFADIDWAASAHYLIVEVDASGGSNYVNVGSTQLVSVPYALHAKSAESVSGVTREAVQRLIDRESQLGEALNKIRSLEAENISLRDQLKLLSQKVDAILKQGN</sequence>
<organism evidence="3 4">
    <name type="scientific">Sungkyunkwania multivorans</name>
    <dbReference type="NCBI Taxonomy" id="1173618"/>
    <lineage>
        <taxon>Bacteria</taxon>
        <taxon>Pseudomonadati</taxon>
        <taxon>Bacteroidota</taxon>
        <taxon>Flavobacteriia</taxon>
        <taxon>Flavobacteriales</taxon>
        <taxon>Flavobacteriaceae</taxon>
        <taxon>Sungkyunkwania</taxon>
    </lineage>
</organism>
<protein>
    <submittedName>
        <fullName evidence="3">Uncharacterized protein</fullName>
    </submittedName>
</protein>
<dbReference type="RefSeq" id="WP_386409972.1">
    <property type="nucleotide sequence ID" value="NZ_JBHTJH010000017.1"/>
</dbReference>
<feature type="coiled-coil region" evidence="1">
    <location>
        <begin position="452"/>
        <end position="486"/>
    </location>
</feature>
<proteinExistence type="predicted"/>
<evidence type="ECO:0000256" key="1">
    <source>
        <dbReference type="SAM" id="Coils"/>
    </source>
</evidence>
<feature type="chain" id="PRO_5046164972" evidence="2">
    <location>
        <begin position="19"/>
        <end position="495"/>
    </location>
</feature>
<evidence type="ECO:0000313" key="4">
    <source>
        <dbReference type="Proteomes" id="UP001596978"/>
    </source>
</evidence>
<gene>
    <name evidence="3" type="ORF">ACFQ1M_15910</name>
</gene>
<keyword evidence="1" id="KW-0175">Coiled coil</keyword>
<name>A0ABW3D3R9_9FLAO</name>
<accession>A0ABW3D3R9</accession>
<dbReference type="Proteomes" id="UP001596978">
    <property type="component" value="Unassembled WGS sequence"/>
</dbReference>
<feature type="signal peptide" evidence="2">
    <location>
        <begin position="1"/>
        <end position="18"/>
    </location>
</feature>
<evidence type="ECO:0000313" key="3">
    <source>
        <dbReference type="EMBL" id="MFD0863700.1"/>
    </source>
</evidence>
<keyword evidence="2" id="KW-0732">Signal</keyword>
<evidence type="ECO:0000256" key="2">
    <source>
        <dbReference type="SAM" id="SignalP"/>
    </source>
</evidence>
<reference evidence="4" key="1">
    <citation type="journal article" date="2019" name="Int. J. Syst. Evol. Microbiol.">
        <title>The Global Catalogue of Microorganisms (GCM) 10K type strain sequencing project: providing services to taxonomists for standard genome sequencing and annotation.</title>
        <authorList>
            <consortium name="The Broad Institute Genomics Platform"/>
            <consortium name="The Broad Institute Genome Sequencing Center for Infectious Disease"/>
            <person name="Wu L."/>
            <person name="Ma J."/>
        </authorList>
    </citation>
    <scope>NUCLEOTIDE SEQUENCE [LARGE SCALE GENOMIC DNA]</scope>
    <source>
        <strain evidence="4">CCUG 62952</strain>
    </source>
</reference>
<keyword evidence="4" id="KW-1185">Reference proteome</keyword>